<evidence type="ECO:0000256" key="1">
    <source>
        <dbReference type="SAM" id="SignalP"/>
    </source>
</evidence>
<evidence type="ECO:0008006" key="4">
    <source>
        <dbReference type="Google" id="ProtNLM"/>
    </source>
</evidence>
<gene>
    <name evidence="2" type="ORF">L3081_16215</name>
</gene>
<proteinExistence type="predicted"/>
<dbReference type="RefSeq" id="WP_242287129.1">
    <property type="nucleotide sequence ID" value="NZ_JAKKSL010000003.1"/>
</dbReference>
<organism evidence="2 3">
    <name type="scientific">Colwellia maritima</name>
    <dbReference type="NCBI Taxonomy" id="2912588"/>
    <lineage>
        <taxon>Bacteria</taxon>
        <taxon>Pseudomonadati</taxon>
        <taxon>Pseudomonadota</taxon>
        <taxon>Gammaproteobacteria</taxon>
        <taxon>Alteromonadales</taxon>
        <taxon>Colwelliaceae</taxon>
        <taxon>Colwellia</taxon>
    </lineage>
</organism>
<protein>
    <recommendedName>
        <fullName evidence="4">Lipoprotein</fullName>
    </recommendedName>
</protein>
<keyword evidence="3" id="KW-1185">Reference proteome</keyword>
<feature type="signal peptide" evidence="1">
    <location>
        <begin position="1"/>
        <end position="22"/>
    </location>
</feature>
<dbReference type="PROSITE" id="PS51257">
    <property type="entry name" value="PROKAR_LIPOPROTEIN"/>
    <property type="match status" value="1"/>
</dbReference>
<sequence length="119" mass="13618">MKQLFALVLIISITVISWSSCAKNTKIKTNHLYNQSVITITPVFLTSSLTNDVSNESFTIMPNKTLNKHNFLFESTMIFNDKLHQFIAFFNRFYNGVDDVASNNLQKTQKNTQKCSENS</sequence>
<dbReference type="Proteomes" id="UP001139646">
    <property type="component" value="Unassembled WGS sequence"/>
</dbReference>
<evidence type="ECO:0000313" key="3">
    <source>
        <dbReference type="Proteomes" id="UP001139646"/>
    </source>
</evidence>
<dbReference type="EMBL" id="JAKKSL010000003">
    <property type="protein sequence ID" value="MCI2284651.1"/>
    <property type="molecule type" value="Genomic_DNA"/>
</dbReference>
<reference evidence="2" key="1">
    <citation type="submission" date="2022-01" db="EMBL/GenBank/DDBJ databases">
        <title>Colwellia maritima, isolated from seawater.</title>
        <authorList>
            <person name="Kristyanto S."/>
            <person name="Jung J."/>
            <person name="Jeon C.O."/>
        </authorList>
    </citation>
    <scope>NUCLEOTIDE SEQUENCE</scope>
    <source>
        <strain evidence="2">MSW7</strain>
    </source>
</reference>
<comment type="caution">
    <text evidence="2">The sequence shown here is derived from an EMBL/GenBank/DDBJ whole genome shotgun (WGS) entry which is preliminary data.</text>
</comment>
<name>A0ABS9X5E1_9GAMM</name>
<feature type="chain" id="PRO_5045641071" description="Lipoprotein" evidence="1">
    <location>
        <begin position="23"/>
        <end position="119"/>
    </location>
</feature>
<accession>A0ABS9X5E1</accession>
<evidence type="ECO:0000313" key="2">
    <source>
        <dbReference type="EMBL" id="MCI2284651.1"/>
    </source>
</evidence>
<keyword evidence="1" id="KW-0732">Signal</keyword>